<dbReference type="Proteomes" id="UP000295221">
    <property type="component" value="Unassembled WGS sequence"/>
</dbReference>
<evidence type="ECO:0000313" key="1">
    <source>
        <dbReference type="EMBL" id="TCO08342.1"/>
    </source>
</evidence>
<dbReference type="EMBL" id="SLWK01000005">
    <property type="protein sequence ID" value="TCO08342.1"/>
    <property type="molecule type" value="Genomic_DNA"/>
</dbReference>
<organism evidence="1 2">
    <name type="scientific">Natronoflexus pectinivorans</name>
    <dbReference type="NCBI Taxonomy" id="682526"/>
    <lineage>
        <taxon>Bacteria</taxon>
        <taxon>Pseudomonadati</taxon>
        <taxon>Bacteroidota</taxon>
        <taxon>Bacteroidia</taxon>
        <taxon>Marinilabiliales</taxon>
        <taxon>Marinilabiliaceae</taxon>
        <taxon>Natronoflexus</taxon>
    </lineage>
</organism>
<gene>
    <name evidence="1" type="ORF">EV194_105146</name>
</gene>
<evidence type="ECO:0000313" key="2">
    <source>
        <dbReference type="Proteomes" id="UP000295221"/>
    </source>
</evidence>
<dbReference type="RefSeq" id="WP_165921836.1">
    <property type="nucleotide sequence ID" value="NZ_SLWK01000005.1"/>
</dbReference>
<reference evidence="1 2" key="1">
    <citation type="submission" date="2019-03" db="EMBL/GenBank/DDBJ databases">
        <title>Genomic Encyclopedia of Type Strains, Phase IV (KMG-IV): sequencing the most valuable type-strain genomes for metagenomic binning, comparative biology and taxonomic classification.</title>
        <authorList>
            <person name="Goeker M."/>
        </authorList>
    </citation>
    <scope>NUCLEOTIDE SEQUENCE [LARGE SCALE GENOMIC DNA]</scope>
    <source>
        <strain evidence="1 2">DSM 24179</strain>
    </source>
</reference>
<sequence length="56" mass="5957">MNTLDNIDLIFLDDNQSEQVNGGIKGLALAVGLSLAYDIVSDWSANVAAFKAGWNS</sequence>
<name>A0A4R2GJ51_9BACT</name>
<accession>A0A4R2GJ51</accession>
<proteinExistence type="predicted"/>
<comment type="caution">
    <text evidence="1">The sequence shown here is derived from an EMBL/GenBank/DDBJ whole genome shotgun (WGS) entry which is preliminary data.</text>
</comment>
<keyword evidence="2" id="KW-1185">Reference proteome</keyword>
<dbReference type="AlphaFoldDB" id="A0A4R2GJ51"/>
<protein>
    <submittedName>
        <fullName evidence="1">Uncharacterized protein</fullName>
    </submittedName>
</protein>